<evidence type="ECO:0000256" key="2">
    <source>
        <dbReference type="ARBA" id="ARBA00022692"/>
    </source>
</evidence>
<comment type="subcellular location">
    <subcellularLocation>
        <location evidence="1">Endomembrane system</location>
        <topology evidence="1">Multi-pass membrane protein</topology>
    </subcellularLocation>
</comment>
<dbReference type="GO" id="GO:0012505">
    <property type="term" value="C:endomembrane system"/>
    <property type="evidence" value="ECO:0007669"/>
    <property type="project" value="UniProtKB-SubCell"/>
</dbReference>
<feature type="transmembrane region" description="Helical" evidence="6">
    <location>
        <begin position="133"/>
        <end position="152"/>
    </location>
</feature>
<dbReference type="InterPro" id="IPR006838">
    <property type="entry name" value="ADTRP_AIG1"/>
</dbReference>
<comment type="caution">
    <text evidence="7">The sequence shown here is derived from an EMBL/GenBank/DDBJ whole genome shotgun (WGS) entry which is preliminary data.</text>
</comment>
<keyword evidence="3 6" id="KW-1133">Transmembrane helix</keyword>
<dbReference type="GO" id="GO:0016020">
    <property type="term" value="C:membrane"/>
    <property type="evidence" value="ECO:0007669"/>
    <property type="project" value="InterPro"/>
</dbReference>
<feature type="transmembrane region" description="Helical" evidence="6">
    <location>
        <begin position="28"/>
        <end position="49"/>
    </location>
</feature>
<organism evidence="7 8">
    <name type="scientific">Cochliobolus sativus</name>
    <name type="common">Common root rot and spot blotch fungus</name>
    <name type="synonym">Bipolaris sorokiniana</name>
    <dbReference type="NCBI Taxonomy" id="45130"/>
    <lineage>
        <taxon>Eukaryota</taxon>
        <taxon>Fungi</taxon>
        <taxon>Dikarya</taxon>
        <taxon>Ascomycota</taxon>
        <taxon>Pezizomycotina</taxon>
        <taxon>Dothideomycetes</taxon>
        <taxon>Pleosporomycetidae</taxon>
        <taxon>Pleosporales</taxon>
        <taxon>Pleosporineae</taxon>
        <taxon>Pleosporaceae</taxon>
        <taxon>Bipolaris</taxon>
    </lineage>
</organism>
<sequence length="299" mass="33320">MAPKTSAEIKPTSSRRHPLQRFDSPSKGFSGALHVLGLISFYLSFKLYVLPQGQNQKKKLTYRSLTDNPNDFSSSFGWHLQFLTILGLSISTLAFIVALLADLTSTALDQSPDMPSDPPAAAFSSHLFRLKNYLTLIAAPMEITISVLYWSIKAIDGKLLVSPYHREIPLPPVFYDIGFHLVPAVVLTIDSLLLSPPWPTTPMNESAPMITLSLSTIVAFSYWIWIEICYSQNGFYPYPMFHLLTTSQRVGLFVVSGVIMWVVGGGLRIVYAKVNGYESVEHLDKVRRSKVMGGSGKWE</sequence>
<evidence type="ECO:0000313" key="7">
    <source>
        <dbReference type="EMBL" id="KAF5850297.1"/>
    </source>
</evidence>
<protein>
    <recommendedName>
        <fullName evidence="9">FAR-17a/AIG1-like protein</fullName>
    </recommendedName>
</protein>
<dbReference type="EMBL" id="WNKQ01000007">
    <property type="protein sequence ID" value="KAF5850297.1"/>
    <property type="molecule type" value="Genomic_DNA"/>
</dbReference>
<gene>
    <name evidence="7" type="ORF">GGP41_002487</name>
</gene>
<evidence type="ECO:0000256" key="3">
    <source>
        <dbReference type="ARBA" id="ARBA00022989"/>
    </source>
</evidence>
<evidence type="ECO:0000256" key="1">
    <source>
        <dbReference type="ARBA" id="ARBA00004127"/>
    </source>
</evidence>
<dbReference type="PANTHER" id="PTHR10989:SF16">
    <property type="entry name" value="AT02829P-RELATED"/>
    <property type="match status" value="1"/>
</dbReference>
<reference evidence="7" key="1">
    <citation type="submission" date="2019-11" db="EMBL/GenBank/DDBJ databases">
        <title>Bipolaris sorokiniana Genome sequencing.</title>
        <authorList>
            <person name="Wang H."/>
        </authorList>
    </citation>
    <scope>NUCLEOTIDE SEQUENCE</scope>
</reference>
<evidence type="ECO:0000256" key="5">
    <source>
        <dbReference type="SAM" id="MobiDB-lite"/>
    </source>
</evidence>
<feature type="transmembrane region" description="Helical" evidence="6">
    <location>
        <begin position="173"/>
        <end position="194"/>
    </location>
</feature>
<keyword evidence="2 6" id="KW-0812">Transmembrane</keyword>
<dbReference type="Pfam" id="PF04750">
    <property type="entry name" value="Far-17a_AIG1"/>
    <property type="match status" value="1"/>
</dbReference>
<accession>A0A8H5ZJ96</accession>
<feature type="region of interest" description="Disordered" evidence="5">
    <location>
        <begin position="1"/>
        <end position="23"/>
    </location>
</feature>
<evidence type="ECO:0000313" key="8">
    <source>
        <dbReference type="Proteomes" id="UP000624244"/>
    </source>
</evidence>
<feature type="transmembrane region" description="Helical" evidence="6">
    <location>
        <begin position="250"/>
        <end position="271"/>
    </location>
</feature>
<keyword evidence="4 6" id="KW-0472">Membrane</keyword>
<evidence type="ECO:0008006" key="9">
    <source>
        <dbReference type="Google" id="ProtNLM"/>
    </source>
</evidence>
<feature type="transmembrane region" description="Helical" evidence="6">
    <location>
        <begin position="206"/>
        <end position="230"/>
    </location>
</feature>
<name>A0A8H5ZJ96_COCSA</name>
<proteinExistence type="predicted"/>
<dbReference type="AlphaFoldDB" id="A0A8H5ZJ96"/>
<dbReference type="PANTHER" id="PTHR10989">
    <property type="entry name" value="ANDROGEN-INDUCED PROTEIN 1-RELATED"/>
    <property type="match status" value="1"/>
</dbReference>
<dbReference type="Proteomes" id="UP000624244">
    <property type="component" value="Unassembled WGS sequence"/>
</dbReference>
<evidence type="ECO:0000256" key="4">
    <source>
        <dbReference type="ARBA" id="ARBA00023136"/>
    </source>
</evidence>
<evidence type="ECO:0000256" key="6">
    <source>
        <dbReference type="SAM" id="Phobius"/>
    </source>
</evidence>
<feature type="transmembrane region" description="Helical" evidence="6">
    <location>
        <begin position="82"/>
        <end position="101"/>
    </location>
</feature>